<sequence>MKVKSIMDEDPSSDVSHLFPLKVETPNDRSVEVKKMEAEVKRLWKEVGDLIEEYVLISVELLTKCQDPEAYNKATIEKDSHEEFLMESVSEALVACIRMGQYAGYQNGQQKAKNSQGLADNKWIYSFVQEGSDKWMQVLSPKKRDCPAMCSISKRQKMD</sequence>
<keyword evidence="2" id="KW-1185">Reference proteome</keyword>
<accession>A0AAD2FZE9</accession>
<organism evidence="1 2">
    <name type="scientific">Cylindrotheca closterium</name>
    <dbReference type="NCBI Taxonomy" id="2856"/>
    <lineage>
        <taxon>Eukaryota</taxon>
        <taxon>Sar</taxon>
        <taxon>Stramenopiles</taxon>
        <taxon>Ochrophyta</taxon>
        <taxon>Bacillariophyta</taxon>
        <taxon>Bacillariophyceae</taxon>
        <taxon>Bacillariophycidae</taxon>
        <taxon>Bacillariales</taxon>
        <taxon>Bacillariaceae</taxon>
        <taxon>Cylindrotheca</taxon>
    </lineage>
</organism>
<gene>
    <name evidence="1" type="ORF">CYCCA115_LOCUS16714</name>
</gene>
<dbReference type="AlphaFoldDB" id="A0AAD2FZE9"/>
<protein>
    <submittedName>
        <fullName evidence="1">Uncharacterized protein</fullName>
    </submittedName>
</protein>
<evidence type="ECO:0000313" key="2">
    <source>
        <dbReference type="Proteomes" id="UP001295423"/>
    </source>
</evidence>
<dbReference type="EMBL" id="CAKOGP040001945">
    <property type="protein sequence ID" value="CAJ1957436.1"/>
    <property type="molecule type" value="Genomic_DNA"/>
</dbReference>
<name>A0AAD2FZE9_9STRA</name>
<proteinExistence type="predicted"/>
<comment type="caution">
    <text evidence="1">The sequence shown here is derived from an EMBL/GenBank/DDBJ whole genome shotgun (WGS) entry which is preliminary data.</text>
</comment>
<reference evidence="1" key="1">
    <citation type="submission" date="2023-08" db="EMBL/GenBank/DDBJ databases">
        <authorList>
            <person name="Audoor S."/>
            <person name="Bilcke G."/>
        </authorList>
    </citation>
    <scope>NUCLEOTIDE SEQUENCE</scope>
</reference>
<evidence type="ECO:0000313" key="1">
    <source>
        <dbReference type="EMBL" id="CAJ1957436.1"/>
    </source>
</evidence>
<dbReference type="Proteomes" id="UP001295423">
    <property type="component" value="Unassembled WGS sequence"/>
</dbReference>